<protein>
    <recommendedName>
        <fullName evidence="5">Cysteinyl-tRNA ligase anticodon binding domain-containing protein</fullName>
    </recommendedName>
</protein>
<dbReference type="EMBL" id="AP022870">
    <property type="protein sequence ID" value="BCB81511.1"/>
    <property type="molecule type" value="Genomic_DNA"/>
</dbReference>
<feature type="region of interest" description="Disordered" evidence="4">
    <location>
        <begin position="1"/>
        <end position="22"/>
    </location>
</feature>
<dbReference type="InterPro" id="IPR029062">
    <property type="entry name" value="Class_I_gatase-like"/>
</dbReference>
<dbReference type="GO" id="GO:0005524">
    <property type="term" value="F:ATP binding"/>
    <property type="evidence" value="ECO:0007669"/>
    <property type="project" value="UniProtKB-KW"/>
</dbReference>
<evidence type="ECO:0000259" key="5">
    <source>
        <dbReference type="Pfam" id="PF23493"/>
    </source>
</evidence>
<reference evidence="6 7" key="1">
    <citation type="submission" date="2020-03" db="EMBL/GenBank/DDBJ databases">
        <title>Whole genome shotgun sequence of Phytohabitans flavus NBRC 107702.</title>
        <authorList>
            <person name="Komaki H."/>
            <person name="Tamura T."/>
        </authorList>
    </citation>
    <scope>NUCLEOTIDE SEQUENCE [LARGE SCALE GENOMIC DNA]</scope>
    <source>
        <strain evidence="6 7">NBRC 107702</strain>
    </source>
</reference>
<evidence type="ECO:0000313" key="7">
    <source>
        <dbReference type="Proteomes" id="UP000502508"/>
    </source>
</evidence>
<dbReference type="Proteomes" id="UP000502508">
    <property type="component" value="Chromosome"/>
</dbReference>
<accession>A0A6F8Y6C8</accession>
<dbReference type="GO" id="GO:0006418">
    <property type="term" value="P:tRNA aminoacylation for protein translation"/>
    <property type="evidence" value="ECO:0007669"/>
    <property type="project" value="InterPro"/>
</dbReference>
<organism evidence="6 7">
    <name type="scientific">Phytohabitans flavus</name>
    <dbReference type="NCBI Taxonomy" id="1076124"/>
    <lineage>
        <taxon>Bacteria</taxon>
        <taxon>Bacillati</taxon>
        <taxon>Actinomycetota</taxon>
        <taxon>Actinomycetes</taxon>
        <taxon>Micromonosporales</taxon>
        <taxon>Micromonosporaceae</taxon>
    </lineage>
</organism>
<dbReference type="Pfam" id="PF23493">
    <property type="entry name" value="CysS_C"/>
    <property type="match status" value="1"/>
</dbReference>
<gene>
    <name evidence="6" type="ORF">Pflav_079210</name>
</gene>
<keyword evidence="7" id="KW-1185">Reference proteome</keyword>
<keyword evidence="1" id="KW-0436">Ligase</keyword>
<reference evidence="6 7" key="2">
    <citation type="submission" date="2020-03" db="EMBL/GenBank/DDBJ databases">
        <authorList>
            <person name="Ichikawa N."/>
            <person name="Kimura A."/>
            <person name="Kitahashi Y."/>
            <person name="Uohara A."/>
        </authorList>
    </citation>
    <scope>NUCLEOTIDE SEQUENCE [LARGE SCALE GENOMIC DNA]</scope>
    <source>
        <strain evidence="6 7">NBRC 107702</strain>
    </source>
</reference>
<dbReference type="Gene3D" id="3.40.50.880">
    <property type="match status" value="1"/>
</dbReference>
<feature type="domain" description="Cysteinyl-tRNA ligase anticodon binding" evidence="5">
    <location>
        <begin position="393"/>
        <end position="430"/>
    </location>
</feature>
<dbReference type="Gene3D" id="1.20.120.1910">
    <property type="entry name" value="Cysteine-tRNA ligase, C-terminal anti-codon recognition domain"/>
    <property type="match status" value="1"/>
</dbReference>
<evidence type="ECO:0000256" key="2">
    <source>
        <dbReference type="ARBA" id="ARBA00022741"/>
    </source>
</evidence>
<dbReference type="KEGG" id="pfla:Pflav_079210"/>
<dbReference type="InterPro" id="IPR056411">
    <property type="entry name" value="CysS_C"/>
</dbReference>
<name>A0A6F8Y6C8_9ACTN</name>
<evidence type="ECO:0000313" key="6">
    <source>
        <dbReference type="EMBL" id="BCB81511.1"/>
    </source>
</evidence>
<evidence type="ECO:0000256" key="3">
    <source>
        <dbReference type="ARBA" id="ARBA00022840"/>
    </source>
</evidence>
<dbReference type="RefSeq" id="WP_345070434.1">
    <property type="nucleotide sequence ID" value="NZ_BAABAP010000003.1"/>
</dbReference>
<dbReference type="GO" id="GO:0004812">
    <property type="term" value="F:aminoacyl-tRNA ligase activity"/>
    <property type="evidence" value="ECO:0007669"/>
    <property type="project" value="InterPro"/>
</dbReference>
<keyword evidence="3" id="KW-0067">ATP-binding</keyword>
<dbReference type="SUPFAM" id="SSF52317">
    <property type="entry name" value="Class I glutamine amidotransferase-like"/>
    <property type="match status" value="1"/>
</dbReference>
<dbReference type="SUPFAM" id="SSF47323">
    <property type="entry name" value="Anticodon-binding domain of a subclass of class I aminoacyl-tRNA synthetases"/>
    <property type="match status" value="1"/>
</dbReference>
<keyword evidence="2" id="KW-0547">Nucleotide-binding</keyword>
<evidence type="ECO:0000256" key="4">
    <source>
        <dbReference type="SAM" id="MobiDB-lite"/>
    </source>
</evidence>
<evidence type="ECO:0000256" key="1">
    <source>
        <dbReference type="ARBA" id="ARBA00022598"/>
    </source>
</evidence>
<dbReference type="AlphaFoldDB" id="A0A6F8Y6C8"/>
<proteinExistence type="predicted"/>
<sequence>MSGSREATGLHHDGGRAPSDGAWKAQGGLLVIMGSGETAPTMVKPHRAILERVGTRRAVLLDTPYGFQSNAEDISSRAVGYFAASVGREIEVLSWRRPPTDTLERERALTTLREAGWVFAGPGSPTYALRQWRDTAVPDLIAGKLRDGGVVCFASAAALTLGSHAIPVYEIYKAGIEPHWVPGLDVVSSLFGVPVVIIPHYDNAEGGHHDTRFCYLGEGRLTAMEAELSDETLILGVDEHTAVVFDLAAGTASVLGNGHFTIRRRGESTVHRSGSVVGIATLASGGSAAVPSAVAPADEVLPDDPVPESSLKAAADALELRFAAALARRDVDGCVATILDLEQIMVDWAADTNISDEGEQARGVLRSMVVRLGELAAAGARDPRDVLEPYVSLLLDLRAKARTDRDFATSDKIRDSLSAAGIEVRDTPTGPDWSLQP</sequence>
<dbReference type="InterPro" id="IPR009080">
    <property type="entry name" value="tRNAsynth_Ia_anticodon-bd"/>
</dbReference>